<dbReference type="SUPFAM" id="SSF51735">
    <property type="entry name" value="NAD(P)-binding Rossmann-fold domains"/>
    <property type="match status" value="1"/>
</dbReference>
<dbReference type="Gene3D" id="3.40.50.720">
    <property type="entry name" value="NAD(P)-binding Rossmann-like Domain"/>
    <property type="match status" value="1"/>
</dbReference>
<accession>A0A0F9MEY7</accession>
<dbReference type="Pfam" id="PF01370">
    <property type="entry name" value="Epimerase"/>
    <property type="match status" value="1"/>
</dbReference>
<reference evidence="3" key="1">
    <citation type="journal article" date="2015" name="Nature">
        <title>Complex archaea that bridge the gap between prokaryotes and eukaryotes.</title>
        <authorList>
            <person name="Spang A."/>
            <person name="Saw J.H."/>
            <person name="Jorgensen S.L."/>
            <person name="Zaremba-Niedzwiedzka K."/>
            <person name="Martijn J."/>
            <person name="Lind A.E."/>
            <person name="van Eijk R."/>
            <person name="Schleper C."/>
            <person name="Guy L."/>
            <person name="Ettema T.J."/>
        </authorList>
    </citation>
    <scope>NUCLEOTIDE SEQUENCE</scope>
</reference>
<dbReference type="EMBL" id="LAZR01005699">
    <property type="protein sequence ID" value="KKM97861.1"/>
    <property type="molecule type" value="Genomic_DNA"/>
</dbReference>
<evidence type="ECO:0000259" key="2">
    <source>
        <dbReference type="Pfam" id="PF01370"/>
    </source>
</evidence>
<dbReference type="InterPro" id="IPR036291">
    <property type="entry name" value="NAD(P)-bd_dom_sf"/>
</dbReference>
<comment type="caution">
    <text evidence="3">The sequence shown here is derived from an EMBL/GenBank/DDBJ whole genome shotgun (WGS) entry which is preliminary data.</text>
</comment>
<dbReference type="CDD" id="cd08946">
    <property type="entry name" value="SDR_e"/>
    <property type="match status" value="1"/>
</dbReference>
<gene>
    <name evidence="3" type="ORF">LCGC14_1163800</name>
</gene>
<dbReference type="AlphaFoldDB" id="A0A0F9MEY7"/>
<evidence type="ECO:0000313" key="3">
    <source>
        <dbReference type="EMBL" id="KKM97861.1"/>
    </source>
</evidence>
<organism evidence="3">
    <name type="scientific">marine sediment metagenome</name>
    <dbReference type="NCBI Taxonomy" id="412755"/>
    <lineage>
        <taxon>unclassified sequences</taxon>
        <taxon>metagenomes</taxon>
        <taxon>ecological metagenomes</taxon>
    </lineage>
</organism>
<dbReference type="PANTHER" id="PTHR43000">
    <property type="entry name" value="DTDP-D-GLUCOSE 4,6-DEHYDRATASE-RELATED"/>
    <property type="match status" value="1"/>
</dbReference>
<protein>
    <recommendedName>
        <fullName evidence="2">NAD-dependent epimerase/dehydratase domain-containing protein</fullName>
    </recommendedName>
</protein>
<comment type="similarity">
    <text evidence="1">Belongs to the NAD(P)-dependent epimerase/dehydratase family.</text>
</comment>
<proteinExistence type="inferred from homology"/>
<sequence>MNILVTGSRGVVGTALVDELRQKGHAVHGCDLTHGPEGHSWSFADPESECAEYSRCDISEYRELARLLWAMPEVDVVYHCAAEFGRANGEDYYESLWRTNVIGTKHLLRLQEEFSFKLVFFSSSEVYGNWLGEMTEDVPRRESIHLLNDYAISKWASEMQLANAAGNHGAQNVIVRLFNTYGPGEYYTPYRSVNCRMLYAALHGHSWDVHPGFLRTFTFLPDAVRAMANIAERFYPDAVYNIGGTEEHSMEKLSDVVLRVTGADPGLARLVDPPLVTTKQKRVNVSGAQKDLDLKAHYTLEEGMEKTAQWMRRIYDIPLR</sequence>
<dbReference type="InterPro" id="IPR001509">
    <property type="entry name" value="Epimerase_deHydtase"/>
</dbReference>
<evidence type="ECO:0000256" key="1">
    <source>
        <dbReference type="ARBA" id="ARBA00007637"/>
    </source>
</evidence>
<feature type="domain" description="NAD-dependent epimerase/dehydratase" evidence="2">
    <location>
        <begin position="3"/>
        <end position="243"/>
    </location>
</feature>
<name>A0A0F9MEY7_9ZZZZ</name>